<keyword evidence="11" id="KW-1185">Reference proteome</keyword>
<feature type="binding site" evidence="8">
    <location>
        <position position="83"/>
    </location>
    <ligand>
        <name>Zn(2+)</name>
        <dbReference type="ChEBI" id="CHEBI:29105"/>
    </ligand>
</feature>
<organism evidence="10 11">
    <name type="scientific">Bursaphelenchus okinawaensis</name>
    <dbReference type="NCBI Taxonomy" id="465554"/>
    <lineage>
        <taxon>Eukaryota</taxon>
        <taxon>Metazoa</taxon>
        <taxon>Ecdysozoa</taxon>
        <taxon>Nematoda</taxon>
        <taxon>Chromadorea</taxon>
        <taxon>Rhabditida</taxon>
        <taxon>Tylenchina</taxon>
        <taxon>Tylenchomorpha</taxon>
        <taxon>Aphelenchoidea</taxon>
        <taxon>Aphelenchoididae</taxon>
        <taxon>Bursaphelenchus</taxon>
    </lineage>
</organism>
<dbReference type="PANTHER" id="PTHR12111">
    <property type="entry name" value="SPLICING FACTOR YJU2"/>
    <property type="match status" value="1"/>
</dbReference>
<evidence type="ECO:0000313" key="11">
    <source>
        <dbReference type="Proteomes" id="UP000614601"/>
    </source>
</evidence>
<reference evidence="10" key="1">
    <citation type="submission" date="2020-09" db="EMBL/GenBank/DDBJ databases">
        <authorList>
            <person name="Kikuchi T."/>
        </authorList>
    </citation>
    <scope>NUCLEOTIDE SEQUENCE</scope>
    <source>
        <strain evidence="10">SH1</strain>
    </source>
</reference>
<evidence type="ECO:0000256" key="5">
    <source>
        <dbReference type="ARBA" id="ARBA00022833"/>
    </source>
</evidence>
<comment type="similarity">
    <text evidence="8">Belongs to the CWC16 family. YJU2 subfamily.</text>
</comment>
<feature type="binding site" evidence="8">
    <location>
        <position position="46"/>
    </location>
    <ligand>
        <name>Zn(2+)</name>
        <dbReference type="ChEBI" id="CHEBI:29105"/>
    </ligand>
</feature>
<dbReference type="Pfam" id="PF04502">
    <property type="entry name" value="Saf4_Yju2"/>
    <property type="match status" value="1"/>
</dbReference>
<comment type="subcellular location">
    <subcellularLocation>
        <location evidence="1 8">Nucleus</location>
    </subcellularLocation>
</comment>
<protein>
    <recommendedName>
        <fullName evidence="8">Splicing factor YJU2</fullName>
    </recommendedName>
</protein>
<dbReference type="EMBL" id="CAJFCW020000002">
    <property type="protein sequence ID" value="CAG9098132.1"/>
    <property type="molecule type" value="Genomic_DNA"/>
</dbReference>
<keyword evidence="6" id="KW-0508">mRNA splicing</keyword>
<dbReference type="OrthoDB" id="674963at2759"/>
<dbReference type="InterPro" id="IPR007590">
    <property type="entry name" value="Saf4/Yju2"/>
</dbReference>
<feature type="binding site" evidence="8">
    <location>
        <position position="49"/>
    </location>
    <ligand>
        <name>Zn(2+)</name>
        <dbReference type="ChEBI" id="CHEBI:29105"/>
    </ligand>
</feature>
<keyword evidence="4 8" id="KW-0747">Spliceosome</keyword>
<dbReference type="PANTHER" id="PTHR12111:SF1">
    <property type="entry name" value="SPLICING FACTOR YJU2"/>
    <property type="match status" value="1"/>
</dbReference>
<dbReference type="Proteomes" id="UP000614601">
    <property type="component" value="Unassembled WGS sequence"/>
</dbReference>
<dbReference type="GO" id="GO:0071006">
    <property type="term" value="C:U2-type catalytic step 1 spliceosome"/>
    <property type="evidence" value="ECO:0007669"/>
    <property type="project" value="UniProtKB-UniRule"/>
</dbReference>
<comment type="caution">
    <text evidence="10">The sequence shown here is derived from an EMBL/GenBank/DDBJ whole genome shotgun (WGS) entry which is preliminary data.</text>
</comment>
<evidence type="ECO:0000313" key="10">
    <source>
        <dbReference type="EMBL" id="CAD5212907.1"/>
    </source>
</evidence>
<keyword evidence="2" id="KW-0507">mRNA processing</keyword>
<keyword evidence="7 8" id="KW-0539">Nucleus</keyword>
<evidence type="ECO:0000256" key="8">
    <source>
        <dbReference type="HAMAP-Rule" id="MF_03226"/>
    </source>
</evidence>
<evidence type="ECO:0000256" key="9">
    <source>
        <dbReference type="SAM" id="MobiDB-lite"/>
    </source>
</evidence>
<dbReference type="HAMAP" id="MF_03226">
    <property type="entry name" value="YJU2"/>
    <property type="match status" value="1"/>
</dbReference>
<feature type="compositionally biased region" description="Low complexity" evidence="9">
    <location>
        <begin position="264"/>
        <end position="278"/>
    </location>
</feature>
<evidence type="ECO:0000256" key="6">
    <source>
        <dbReference type="ARBA" id="ARBA00023187"/>
    </source>
</evidence>
<evidence type="ECO:0000256" key="1">
    <source>
        <dbReference type="ARBA" id="ARBA00004123"/>
    </source>
</evidence>
<name>A0A811KC20_9BILA</name>
<feature type="region of interest" description="Disordered" evidence="9">
    <location>
        <begin position="254"/>
        <end position="329"/>
    </location>
</feature>
<comment type="subunit">
    <text evidence="8">Component of the spliceosome. Present in the activated B complex, the catalytically activated B* complex which catalyzes the branching, the catalytic step 1 C complex catalyzing the exon ligation, and the postcatalytic P complex containing the ligated exons (mRNA) and the excised lariat intron.</text>
</comment>
<dbReference type="EMBL" id="CAJFDH010000002">
    <property type="protein sequence ID" value="CAD5212907.1"/>
    <property type="molecule type" value="Genomic_DNA"/>
</dbReference>
<sequence length="350" mass="39463">MTGTERKVFQKYYPPDFDPNKLTKAKGKKGSSQFVQRVMAPFNMQCNKCAEYIYKGKKFNMRRETAQGEDYLGLKIFRFYFRCPNCLAELVFKTDIENVDYQMEHGATRLFEAAKYYQQKQKEAEELEEAEKNDPMKVLEKRTEASRAEMEAVHKLGELQEMNRRNNKVDLISFLDSQQMDVQLTQAQRHKLQEEEDEKEVQRLMAKKKVEVKEETEEVAEEEQKPSSSKIQWKAPAKRNAPNLLAGFIKKKAKVKEEVKPKSEVLSSSITSDTPSSSNGLLAPRTSASTSIAQIGSSLPIEMPEEPGCSTSTSILVDKAGGTTGKPVSNRAAVLGALVGNYGSSSEDEE</sequence>
<proteinExistence type="inferred from homology"/>
<feature type="region of interest" description="Disordered" evidence="9">
    <location>
        <begin position="211"/>
        <end position="238"/>
    </location>
</feature>
<evidence type="ECO:0000256" key="7">
    <source>
        <dbReference type="ARBA" id="ARBA00023242"/>
    </source>
</evidence>
<dbReference type="InterPro" id="IPR043701">
    <property type="entry name" value="Yju2"/>
</dbReference>
<dbReference type="GO" id="GO:0046872">
    <property type="term" value="F:metal ion binding"/>
    <property type="evidence" value="ECO:0007669"/>
    <property type="project" value="UniProtKB-KW"/>
</dbReference>
<dbReference type="GO" id="GO:0000349">
    <property type="term" value="P:generation of catalytic spliceosome for first transesterification step"/>
    <property type="evidence" value="ECO:0007669"/>
    <property type="project" value="UniProtKB-UniRule"/>
</dbReference>
<keyword evidence="5 8" id="KW-0862">Zinc</keyword>
<keyword evidence="3 8" id="KW-0479">Metal-binding</keyword>
<gene>
    <name evidence="10" type="ORF">BOKJ2_LOCUS4708</name>
</gene>
<dbReference type="AlphaFoldDB" id="A0A811KC20"/>
<dbReference type="Proteomes" id="UP000783686">
    <property type="component" value="Unassembled WGS sequence"/>
</dbReference>
<evidence type="ECO:0000256" key="2">
    <source>
        <dbReference type="ARBA" id="ARBA00022664"/>
    </source>
</evidence>
<evidence type="ECO:0000256" key="4">
    <source>
        <dbReference type="ARBA" id="ARBA00022728"/>
    </source>
</evidence>
<feature type="binding site" evidence="8">
    <location>
        <position position="86"/>
    </location>
    <ligand>
        <name>Zn(2+)</name>
        <dbReference type="ChEBI" id="CHEBI:29105"/>
    </ligand>
</feature>
<comment type="function">
    <text evidence="8">Part of the spliceosome which catalyzes two sequential transesterification reactions, first the excision of the non-coding intron from pre-mRNA and then the ligation of the coding exons to form the mature mRNA. Plays a role in stabilizing the structure of the spliceosome catalytic core and docking of the branch helix into the active site, producing 5'-exon and lariat intron-3'-intermediates.</text>
</comment>
<accession>A0A811KC20</accession>
<evidence type="ECO:0000256" key="3">
    <source>
        <dbReference type="ARBA" id="ARBA00022723"/>
    </source>
</evidence>
<feature type="compositionally biased region" description="Polar residues" evidence="9">
    <location>
        <begin position="286"/>
        <end position="297"/>
    </location>
</feature>